<dbReference type="EMBL" id="MU005773">
    <property type="protein sequence ID" value="KAF2707838.1"/>
    <property type="molecule type" value="Genomic_DNA"/>
</dbReference>
<sequence length="104" mass="11196">MFGRTILLVLSLALSIAAAPIAVASPGTSNLIVTTNHAEVSCLEVLSSDILLTILLRSRVTKRSIPIQNDLPVSTPPSMVTMASVQWKLFLIIGIRRFEVKGVI</sequence>
<proteinExistence type="predicted"/>
<accession>A0A6G1K4V2</accession>
<evidence type="ECO:0000313" key="3">
    <source>
        <dbReference type="Proteomes" id="UP000799428"/>
    </source>
</evidence>
<keyword evidence="3" id="KW-1185">Reference proteome</keyword>
<dbReference type="AlphaFoldDB" id="A0A6G1K4V2"/>
<organism evidence="2 3">
    <name type="scientific">Pleomassaria siparia CBS 279.74</name>
    <dbReference type="NCBI Taxonomy" id="1314801"/>
    <lineage>
        <taxon>Eukaryota</taxon>
        <taxon>Fungi</taxon>
        <taxon>Dikarya</taxon>
        <taxon>Ascomycota</taxon>
        <taxon>Pezizomycotina</taxon>
        <taxon>Dothideomycetes</taxon>
        <taxon>Pleosporomycetidae</taxon>
        <taxon>Pleosporales</taxon>
        <taxon>Pleomassariaceae</taxon>
        <taxon>Pleomassaria</taxon>
    </lineage>
</organism>
<name>A0A6G1K4V2_9PLEO</name>
<reference evidence="2" key="1">
    <citation type="journal article" date="2020" name="Stud. Mycol.">
        <title>101 Dothideomycetes genomes: a test case for predicting lifestyles and emergence of pathogens.</title>
        <authorList>
            <person name="Haridas S."/>
            <person name="Albert R."/>
            <person name="Binder M."/>
            <person name="Bloem J."/>
            <person name="Labutti K."/>
            <person name="Salamov A."/>
            <person name="Andreopoulos B."/>
            <person name="Baker S."/>
            <person name="Barry K."/>
            <person name="Bills G."/>
            <person name="Bluhm B."/>
            <person name="Cannon C."/>
            <person name="Castanera R."/>
            <person name="Culley D."/>
            <person name="Daum C."/>
            <person name="Ezra D."/>
            <person name="Gonzalez J."/>
            <person name="Henrissat B."/>
            <person name="Kuo A."/>
            <person name="Liang C."/>
            <person name="Lipzen A."/>
            <person name="Lutzoni F."/>
            <person name="Magnuson J."/>
            <person name="Mondo S."/>
            <person name="Nolan M."/>
            <person name="Ohm R."/>
            <person name="Pangilinan J."/>
            <person name="Park H.-J."/>
            <person name="Ramirez L."/>
            <person name="Alfaro M."/>
            <person name="Sun H."/>
            <person name="Tritt A."/>
            <person name="Yoshinaga Y."/>
            <person name="Zwiers L.-H."/>
            <person name="Turgeon B."/>
            <person name="Goodwin S."/>
            <person name="Spatafora J."/>
            <person name="Crous P."/>
            <person name="Grigoriev I."/>
        </authorList>
    </citation>
    <scope>NUCLEOTIDE SEQUENCE</scope>
    <source>
        <strain evidence="2">CBS 279.74</strain>
    </source>
</reference>
<gene>
    <name evidence="2" type="ORF">K504DRAFT_45179</name>
</gene>
<keyword evidence="1" id="KW-0732">Signal</keyword>
<feature type="signal peptide" evidence="1">
    <location>
        <begin position="1"/>
        <end position="18"/>
    </location>
</feature>
<protein>
    <submittedName>
        <fullName evidence="2">Uncharacterized protein</fullName>
    </submittedName>
</protein>
<dbReference type="Proteomes" id="UP000799428">
    <property type="component" value="Unassembled WGS sequence"/>
</dbReference>
<evidence type="ECO:0000256" key="1">
    <source>
        <dbReference type="SAM" id="SignalP"/>
    </source>
</evidence>
<evidence type="ECO:0000313" key="2">
    <source>
        <dbReference type="EMBL" id="KAF2707838.1"/>
    </source>
</evidence>
<feature type="chain" id="PRO_5026242171" evidence="1">
    <location>
        <begin position="19"/>
        <end position="104"/>
    </location>
</feature>